<gene>
    <name evidence="4" type="ORF">I1A42_17250</name>
</gene>
<name>A0ABS0GIP8_9VIBR</name>
<evidence type="ECO:0000256" key="2">
    <source>
        <dbReference type="ARBA" id="ARBA00022801"/>
    </source>
</evidence>
<evidence type="ECO:0000313" key="4">
    <source>
        <dbReference type="EMBL" id="MBF9002217.1"/>
    </source>
</evidence>
<dbReference type="PROSITE" id="PS00893">
    <property type="entry name" value="NUDIX_BOX"/>
    <property type="match status" value="1"/>
</dbReference>
<dbReference type="CDD" id="cd02883">
    <property type="entry name" value="NUDIX_Hydrolase"/>
    <property type="match status" value="1"/>
</dbReference>
<dbReference type="Pfam" id="PF00293">
    <property type="entry name" value="NUDIX"/>
    <property type="match status" value="1"/>
</dbReference>
<dbReference type="InterPro" id="IPR015797">
    <property type="entry name" value="NUDIX_hydrolase-like_dom_sf"/>
</dbReference>
<organism evidence="4 5">
    <name type="scientific">Vibrio nitrifigilis</name>
    <dbReference type="NCBI Taxonomy" id="2789781"/>
    <lineage>
        <taxon>Bacteria</taxon>
        <taxon>Pseudomonadati</taxon>
        <taxon>Pseudomonadota</taxon>
        <taxon>Gammaproteobacteria</taxon>
        <taxon>Vibrionales</taxon>
        <taxon>Vibrionaceae</taxon>
        <taxon>Vibrio</taxon>
    </lineage>
</organism>
<feature type="domain" description="Nudix hydrolase" evidence="3">
    <location>
        <begin position="1"/>
        <end position="123"/>
    </location>
</feature>
<evidence type="ECO:0000259" key="3">
    <source>
        <dbReference type="PROSITE" id="PS51462"/>
    </source>
</evidence>
<evidence type="ECO:0000256" key="1">
    <source>
        <dbReference type="ARBA" id="ARBA00001946"/>
    </source>
</evidence>
<dbReference type="Proteomes" id="UP000597206">
    <property type="component" value="Unassembled WGS sequence"/>
</dbReference>
<protein>
    <submittedName>
        <fullName evidence="4">NUDIX domain-containing protein</fullName>
    </submittedName>
</protein>
<keyword evidence="2" id="KW-0378">Hydrolase</keyword>
<dbReference type="EMBL" id="JADPMR010000004">
    <property type="protein sequence ID" value="MBF9002217.1"/>
    <property type="molecule type" value="Genomic_DNA"/>
</dbReference>
<dbReference type="InterPro" id="IPR020084">
    <property type="entry name" value="NUDIX_hydrolase_CS"/>
</dbReference>
<dbReference type="RefSeq" id="WP_196124184.1">
    <property type="nucleotide sequence ID" value="NZ_JADPMR010000004.1"/>
</dbReference>
<accession>A0ABS0GIP8</accession>
<sequence>MKNLSMAVVVKDHTVLLQQRYRGAKDVIYEFPGGSIADNESGVFAAIRELWEETGVSGVRTLGEYTCKNRFGGDSHYVVLEPAADVFPHKANSEHILAWLPLTDIPHEKLYPADKEFVERYLPHYIQ</sequence>
<dbReference type="PROSITE" id="PS51462">
    <property type="entry name" value="NUDIX"/>
    <property type="match status" value="1"/>
</dbReference>
<dbReference type="SUPFAM" id="SSF55811">
    <property type="entry name" value="Nudix"/>
    <property type="match status" value="1"/>
</dbReference>
<dbReference type="PANTHER" id="PTHR43736">
    <property type="entry name" value="ADP-RIBOSE PYROPHOSPHATASE"/>
    <property type="match status" value="1"/>
</dbReference>
<dbReference type="Gene3D" id="3.90.79.10">
    <property type="entry name" value="Nucleoside Triphosphate Pyrophosphohydrolase"/>
    <property type="match status" value="1"/>
</dbReference>
<reference evidence="4 5" key="1">
    <citation type="submission" date="2020-11" db="EMBL/GenBank/DDBJ databases">
        <title>Vibrio nitrifigilis sp. nov., a marine nitrogen-fixing bacterium isolated from the lagoon sediment of an islet inside an atoll.</title>
        <authorList>
            <person name="Wang L.-T."/>
            <person name="Shieh W.Y."/>
        </authorList>
    </citation>
    <scope>NUCLEOTIDE SEQUENCE [LARGE SCALE GENOMIC DNA]</scope>
    <source>
        <strain evidence="4 5">NFV-1</strain>
    </source>
</reference>
<comment type="cofactor">
    <cofactor evidence="1">
        <name>Mg(2+)</name>
        <dbReference type="ChEBI" id="CHEBI:18420"/>
    </cofactor>
</comment>
<proteinExistence type="predicted"/>
<comment type="caution">
    <text evidence="4">The sequence shown here is derived from an EMBL/GenBank/DDBJ whole genome shotgun (WGS) entry which is preliminary data.</text>
</comment>
<dbReference type="PANTHER" id="PTHR43736:SF1">
    <property type="entry name" value="DIHYDRONEOPTERIN TRIPHOSPHATE DIPHOSPHATASE"/>
    <property type="match status" value="1"/>
</dbReference>
<evidence type="ECO:0000313" key="5">
    <source>
        <dbReference type="Proteomes" id="UP000597206"/>
    </source>
</evidence>
<dbReference type="InterPro" id="IPR000086">
    <property type="entry name" value="NUDIX_hydrolase_dom"/>
</dbReference>
<keyword evidence="5" id="KW-1185">Reference proteome</keyword>